<dbReference type="PANTHER" id="PTHR13416:SF2">
    <property type="entry name" value="TRANSMEMBRANE PROTEIN 43"/>
    <property type="match status" value="1"/>
</dbReference>
<dbReference type="eggNOG" id="ENOG502QSR2">
    <property type="taxonomic scope" value="Eukaryota"/>
</dbReference>
<dbReference type="KEGG" id="tet:TTHERM_00600370"/>
<sequence length="556" mass="63742">MRGNYILFILFFVGFALVSSKQNKSQIELQSLDSSETLKKQIQHSSSHEKSLKHSSSYSKERFSSRKKFHQTETNPSLAQTTIAASHKTKRIEQRGDSVLGDMVIGALLFFAGFPCLWFNEKGYAYTKTFLRKYLKQCIKVEPTMVDSQNEGKLVCVNGDTTTFDVIQDPAFNIQVQNCIKLYRKCEMYQWVQDRHTRRINNSEDEVYYTYTLSWKDSFIESRTFVEEFGHENNNNDWLYNEQEMYAPTVNYGAFYLTEIQKKKCSKYEPVNVDLPILQELAAKGNYQLSSNPIVQQSASQNQSNVSPVNPMTDGYPNQQGYYPAPSQNNNSWGQKTILFQDGYIYFKKNVNTTATAGDFRVKFTKIPCGEITVIGQQAQGCIETFSPEESKQKKDLNDDEALQDGNGCCFCCSAICKVCEIINAPISEINWVKEQKVKKKVIFQEQLSSYELKTWLMRFLGFLCFMLGVYFMLSPVYTLLYWFPLVGRFLGALGSFICGLVGFLIAVPLTILVISIAWLFYRKEIGIPLLCVALIIIGYFTYAYAKDYKGEQSKF</sequence>
<dbReference type="GO" id="GO:0006629">
    <property type="term" value="P:lipid metabolic process"/>
    <property type="evidence" value="ECO:0007669"/>
    <property type="project" value="TreeGrafter"/>
</dbReference>
<feature type="compositionally biased region" description="Low complexity" evidence="10">
    <location>
        <begin position="295"/>
        <end position="311"/>
    </location>
</feature>
<dbReference type="GO" id="GO:0005637">
    <property type="term" value="C:nuclear inner membrane"/>
    <property type="evidence" value="ECO:0007669"/>
    <property type="project" value="TreeGrafter"/>
</dbReference>
<name>I7M6A4_TETTS</name>
<evidence type="ECO:0000256" key="8">
    <source>
        <dbReference type="ARBA" id="ARBA00023136"/>
    </source>
</evidence>
<feature type="signal peptide" evidence="12">
    <location>
        <begin position="1"/>
        <end position="20"/>
    </location>
</feature>
<feature type="transmembrane region" description="Helical" evidence="11">
    <location>
        <begin position="528"/>
        <end position="546"/>
    </location>
</feature>
<comment type="subcellular location">
    <subcellularLocation>
        <location evidence="1">Endomembrane system</location>
        <topology evidence="1">Multi-pass membrane protein</topology>
    </subcellularLocation>
    <subcellularLocation>
        <location evidence="3">Endoplasmic reticulum membrane</location>
    </subcellularLocation>
    <subcellularLocation>
        <location evidence="2">Nucleus envelope</location>
    </subcellularLocation>
</comment>
<dbReference type="STRING" id="312017.I7M6A4"/>
<feature type="compositionally biased region" description="Polar residues" evidence="10">
    <location>
        <begin position="316"/>
        <end position="328"/>
    </location>
</feature>
<dbReference type="RefSeq" id="XP_001032508.2">
    <property type="nucleotide sequence ID" value="XM_001032508.3"/>
</dbReference>
<evidence type="ECO:0000313" key="14">
    <source>
        <dbReference type="Proteomes" id="UP000009168"/>
    </source>
</evidence>
<dbReference type="OMA" id="PCLWFNE"/>
<feature type="transmembrane region" description="Helical" evidence="11">
    <location>
        <begin position="460"/>
        <end position="484"/>
    </location>
</feature>
<keyword evidence="12" id="KW-0732">Signal</keyword>
<feature type="transmembrane region" description="Helical" evidence="11">
    <location>
        <begin position="99"/>
        <end position="119"/>
    </location>
</feature>
<dbReference type="Proteomes" id="UP000009168">
    <property type="component" value="Unassembled WGS sequence"/>
</dbReference>
<dbReference type="Pfam" id="PF07787">
    <property type="entry name" value="TMEM43"/>
    <property type="match status" value="1"/>
</dbReference>
<evidence type="ECO:0000256" key="9">
    <source>
        <dbReference type="ARBA" id="ARBA00023242"/>
    </source>
</evidence>
<evidence type="ECO:0000256" key="11">
    <source>
        <dbReference type="SAM" id="Phobius"/>
    </source>
</evidence>
<dbReference type="PANTHER" id="PTHR13416">
    <property type="match status" value="1"/>
</dbReference>
<reference evidence="14" key="1">
    <citation type="journal article" date="2006" name="PLoS Biol.">
        <title>Macronuclear genome sequence of the ciliate Tetrahymena thermophila, a model eukaryote.</title>
        <authorList>
            <person name="Eisen J.A."/>
            <person name="Coyne R.S."/>
            <person name="Wu M."/>
            <person name="Wu D."/>
            <person name="Thiagarajan M."/>
            <person name="Wortman J.R."/>
            <person name="Badger J.H."/>
            <person name="Ren Q."/>
            <person name="Amedeo P."/>
            <person name="Jones K.M."/>
            <person name="Tallon L.J."/>
            <person name="Delcher A.L."/>
            <person name="Salzberg S.L."/>
            <person name="Silva J.C."/>
            <person name="Haas B.J."/>
            <person name="Majoros W.H."/>
            <person name="Farzad M."/>
            <person name="Carlton J.M."/>
            <person name="Smith R.K. Jr."/>
            <person name="Garg J."/>
            <person name="Pearlman R.E."/>
            <person name="Karrer K.M."/>
            <person name="Sun L."/>
            <person name="Manning G."/>
            <person name="Elde N.C."/>
            <person name="Turkewitz A.P."/>
            <person name="Asai D.J."/>
            <person name="Wilkes D.E."/>
            <person name="Wang Y."/>
            <person name="Cai H."/>
            <person name="Collins K."/>
            <person name="Stewart B.A."/>
            <person name="Lee S.R."/>
            <person name="Wilamowska K."/>
            <person name="Weinberg Z."/>
            <person name="Ruzzo W.L."/>
            <person name="Wloga D."/>
            <person name="Gaertig J."/>
            <person name="Frankel J."/>
            <person name="Tsao C.-C."/>
            <person name="Gorovsky M.A."/>
            <person name="Keeling P.J."/>
            <person name="Waller R.F."/>
            <person name="Patron N.J."/>
            <person name="Cherry J.M."/>
            <person name="Stover N.A."/>
            <person name="Krieger C.J."/>
            <person name="del Toro C."/>
            <person name="Ryder H.F."/>
            <person name="Williamson S.C."/>
            <person name="Barbeau R.A."/>
            <person name="Hamilton E.P."/>
            <person name="Orias E."/>
        </authorList>
    </citation>
    <scope>NUCLEOTIDE SEQUENCE [LARGE SCALE GENOMIC DNA]</scope>
    <source>
        <strain evidence="14">SB210</strain>
    </source>
</reference>
<evidence type="ECO:0000256" key="12">
    <source>
        <dbReference type="SAM" id="SignalP"/>
    </source>
</evidence>
<accession>I7M6A4</accession>
<dbReference type="EMBL" id="GG662620">
    <property type="protein sequence ID" value="EAR84845.2"/>
    <property type="molecule type" value="Genomic_DNA"/>
</dbReference>
<dbReference type="GeneID" id="7839218"/>
<keyword evidence="5 11" id="KW-0812">Transmembrane</keyword>
<feature type="region of interest" description="Disordered" evidence="10">
    <location>
        <begin position="295"/>
        <end position="328"/>
    </location>
</feature>
<evidence type="ECO:0000256" key="4">
    <source>
        <dbReference type="ARBA" id="ARBA00006627"/>
    </source>
</evidence>
<evidence type="ECO:0000256" key="2">
    <source>
        <dbReference type="ARBA" id="ARBA00004259"/>
    </source>
</evidence>
<dbReference type="GO" id="GO:0005789">
    <property type="term" value="C:endoplasmic reticulum membrane"/>
    <property type="evidence" value="ECO:0007669"/>
    <property type="project" value="UniProtKB-SubCell"/>
</dbReference>
<keyword evidence="9" id="KW-0539">Nucleus</keyword>
<comment type="similarity">
    <text evidence="4">Belongs to the TMEM43 family.</text>
</comment>
<feature type="transmembrane region" description="Helical" evidence="11">
    <location>
        <begin position="490"/>
        <end position="521"/>
    </location>
</feature>
<gene>
    <name evidence="13" type="ORF">TTHERM_00600370</name>
</gene>
<keyword evidence="7 11" id="KW-1133">Transmembrane helix</keyword>
<dbReference type="GO" id="GO:0071763">
    <property type="term" value="P:nuclear membrane organization"/>
    <property type="evidence" value="ECO:0007669"/>
    <property type="project" value="TreeGrafter"/>
</dbReference>
<evidence type="ECO:0000256" key="10">
    <source>
        <dbReference type="SAM" id="MobiDB-lite"/>
    </source>
</evidence>
<evidence type="ECO:0000313" key="13">
    <source>
        <dbReference type="EMBL" id="EAR84845.2"/>
    </source>
</evidence>
<evidence type="ECO:0000256" key="7">
    <source>
        <dbReference type="ARBA" id="ARBA00022989"/>
    </source>
</evidence>
<evidence type="ECO:0000256" key="1">
    <source>
        <dbReference type="ARBA" id="ARBA00004127"/>
    </source>
</evidence>
<dbReference type="HOGENOM" id="CLU_042602_2_0_1"/>
<dbReference type="OrthoDB" id="312754at2759"/>
<keyword evidence="8 11" id="KW-0472">Membrane</keyword>
<protein>
    <submittedName>
        <fullName evidence="13">Transmembrane protein</fullName>
    </submittedName>
</protein>
<keyword evidence="14" id="KW-1185">Reference proteome</keyword>
<dbReference type="InParanoid" id="I7M6A4"/>
<evidence type="ECO:0000256" key="5">
    <source>
        <dbReference type="ARBA" id="ARBA00022692"/>
    </source>
</evidence>
<dbReference type="InterPro" id="IPR012430">
    <property type="entry name" value="TMEM43_fam"/>
</dbReference>
<keyword evidence="6" id="KW-0256">Endoplasmic reticulum</keyword>
<dbReference type="AlphaFoldDB" id="I7M6A4"/>
<feature type="chain" id="PRO_5003712227" evidence="12">
    <location>
        <begin position="21"/>
        <end position="556"/>
    </location>
</feature>
<organism evidence="13 14">
    <name type="scientific">Tetrahymena thermophila (strain SB210)</name>
    <dbReference type="NCBI Taxonomy" id="312017"/>
    <lineage>
        <taxon>Eukaryota</taxon>
        <taxon>Sar</taxon>
        <taxon>Alveolata</taxon>
        <taxon>Ciliophora</taxon>
        <taxon>Intramacronucleata</taxon>
        <taxon>Oligohymenophorea</taxon>
        <taxon>Hymenostomatida</taxon>
        <taxon>Tetrahymenina</taxon>
        <taxon>Tetrahymenidae</taxon>
        <taxon>Tetrahymena</taxon>
    </lineage>
</organism>
<evidence type="ECO:0000256" key="6">
    <source>
        <dbReference type="ARBA" id="ARBA00022824"/>
    </source>
</evidence>
<proteinExistence type="inferred from homology"/>
<evidence type="ECO:0000256" key="3">
    <source>
        <dbReference type="ARBA" id="ARBA00004586"/>
    </source>
</evidence>